<dbReference type="Pfam" id="PF00616">
    <property type="entry name" value="RasGAP"/>
    <property type="match status" value="1"/>
</dbReference>
<evidence type="ECO:0000313" key="6">
    <source>
        <dbReference type="EMBL" id="TIC66841.1"/>
    </source>
</evidence>
<dbReference type="Gene3D" id="1.10.506.10">
    <property type="entry name" value="GTPase Activation - p120gap, domain 1"/>
    <property type="match status" value="2"/>
</dbReference>
<feature type="compositionally biased region" description="Polar residues" evidence="2">
    <location>
        <begin position="915"/>
        <end position="926"/>
    </location>
</feature>
<dbReference type="SUPFAM" id="SSF49562">
    <property type="entry name" value="C2 domain (Calcium/lipid-binding domain, CaLB)"/>
    <property type="match status" value="1"/>
</dbReference>
<dbReference type="SUPFAM" id="SSF48350">
    <property type="entry name" value="GTPase activation domain, GAP"/>
    <property type="match status" value="1"/>
</dbReference>
<reference evidence="7 8" key="1">
    <citation type="submission" date="2019-03" db="EMBL/GenBank/DDBJ databases">
        <title>Sequencing 25 genomes of Wallemia mellicola.</title>
        <authorList>
            <person name="Gostincar C."/>
        </authorList>
    </citation>
    <scope>NUCLEOTIDE SEQUENCE [LARGE SCALE GENOMIC DNA]</scope>
    <source>
        <strain evidence="4 8">EXF-1262</strain>
        <strain evidence="6 9">EXF-757</strain>
        <strain evidence="5 7">EXF-8738</strain>
    </source>
</reference>
<dbReference type="Proteomes" id="UP000310708">
    <property type="component" value="Unassembled WGS sequence"/>
</dbReference>
<dbReference type="InterPro" id="IPR035892">
    <property type="entry name" value="C2_domain_sf"/>
</dbReference>
<dbReference type="InterPro" id="IPR039360">
    <property type="entry name" value="Ras_GTPase"/>
</dbReference>
<evidence type="ECO:0000313" key="9">
    <source>
        <dbReference type="Proteomes" id="UP000310708"/>
    </source>
</evidence>
<feature type="region of interest" description="Disordered" evidence="2">
    <location>
        <begin position="758"/>
        <end position="844"/>
    </location>
</feature>
<organism evidence="6 9">
    <name type="scientific">Wallemia mellicola</name>
    <dbReference type="NCBI Taxonomy" id="1708541"/>
    <lineage>
        <taxon>Eukaryota</taxon>
        <taxon>Fungi</taxon>
        <taxon>Dikarya</taxon>
        <taxon>Basidiomycota</taxon>
        <taxon>Wallemiomycotina</taxon>
        <taxon>Wallemiomycetes</taxon>
        <taxon>Wallemiales</taxon>
        <taxon>Wallemiaceae</taxon>
        <taxon>Wallemia</taxon>
    </lineage>
</organism>
<dbReference type="InterPro" id="IPR001936">
    <property type="entry name" value="RasGAP_dom"/>
</dbReference>
<dbReference type="Proteomes" id="UP000307169">
    <property type="component" value="Unassembled WGS sequence"/>
</dbReference>
<evidence type="ECO:0000313" key="8">
    <source>
        <dbReference type="Proteomes" id="UP000307169"/>
    </source>
</evidence>
<dbReference type="PANTHER" id="PTHR10194">
    <property type="entry name" value="RAS GTPASE-ACTIVATING PROTEINS"/>
    <property type="match status" value="1"/>
</dbReference>
<dbReference type="EMBL" id="SPRX01000014">
    <property type="protein sequence ID" value="TIC66841.1"/>
    <property type="molecule type" value="Genomic_DNA"/>
</dbReference>
<feature type="region of interest" description="Disordered" evidence="2">
    <location>
        <begin position="222"/>
        <end position="264"/>
    </location>
</feature>
<feature type="domain" description="Ras-GAP" evidence="3">
    <location>
        <begin position="437"/>
        <end position="609"/>
    </location>
</feature>
<dbReference type="PANTHER" id="PTHR10194:SF60">
    <property type="entry name" value="RAS GTPASE-ACTIVATING PROTEIN RASKOL"/>
    <property type="match status" value="1"/>
</dbReference>
<keyword evidence="1" id="KW-0343">GTPase activation</keyword>
<feature type="compositionally biased region" description="Basic and acidic residues" evidence="2">
    <location>
        <begin position="937"/>
        <end position="948"/>
    </location>
</feature>
<proteinExistence type="predicted"/>
<evidence type="ECO:0000256" key="2">
    <source>
        <dbReference type="SAM" id="MobiDB-lite"/>
    </source>
</evidence>
<name>A0A4T0LZB3_9BASI</name>
<evidence type="ECO:0000313" key="4">
    <source>
        <dbReference type="EMBL" id="TIC02184.1"/>
    </source>
</evidence>
<dbReference type="EMBL" id="SPRO01000004">
    <property type="protein sequence ID" value="TIC33689.1"/>
    <property type="molecule type" value="Genomic_DNA"/>
</dbReference>
<comment type="caution">
    <text evidence="6">The sequence shown here is derived from an EMBL/GenBank/DDBJ whole genome shotgun (WGS) entry which is preliminary data.</text>
</comment>
<dbReference type="EMBL" id="SPRH01000013">
    <property type="protein sequence ID" value="TIC02184.1"/>
    <property type="molecule type" value="Genomic_DNA"/>
</dbReference>
<evidence type="ECO:0000256" key="1">
    <source>
        <dbReference type="ARBA" id="ARBA00022468"/>
    </source>
</evidence>
<evidence type="ECO:0000259" key="3">
    <source>
        <dbReference type="PROSITE" id="PS50018"/>
    </source>
</evidence>
<dbReference type="AlphaFoldDB" id="A0A4T0LZB3"/>
<feature type="compositionally biased region" description="Low complexity" evidence="2">
    <location>
        <begin position="828"/>
        <end position="844"/>
    </location>
</feature>
<feature type="region of interest" description="Disordered" evidence="2">
    <location>
        <begin position="915"/>
        <end position="957"/>
    </location>
</feature>
<gene>
    <name evidence="6" type="ORF">E3Q01_01512</name>
    <name evidence="5" type="ORF">E3Q10_00708</name>
    <name evidence="4" type="ORF">E3Q17_01517</name>
</gene>
<dbReference type="PROSITE" id="PS50018">
    <property type="entry name" value="RAS_GTPASE_ACTIV_2"/>
    <property type="match status" value="1"/>
</dbReference>
<evidence type="ECO:0000313" key="5">
    <source>
        <dbReference type="EMBL" id="TIC33689.1"/>
    </source>
</evidence>
<feature type="compositionally biased region" description="Low complexity" evidence="2">
    <location>
        <begin position="791"/>
        <end position="802"/>
    </location>
</feature>
<protein>
    <submittedName>
        <fullName evidence="6">Rho GTPase activation protein</fullName>
    </submittedName>
</protein>
<sequence>MAHALDEFSYKQFIPEYEISNLKLKVNQRITRPFIPMMSKLRRSSAKIGSTGLGWKNISIKLSSTGVLFLYTEENALINSVPLTNLRMTDIRPVDNSVYSVPNMIVIHTHSLSPTLLIGQNSSGHSSSSYSTLGLLNNLRPTSPKSSQRLSPSVNQFSNANTDEPIFIAFPSRRHMVAYLTLLRSCTKADVYHTSKNPHTGYFRISRQLSINVMELRPPQKDLLSLNQSGNPDDTSNGTLNSHNVNSINSLSSTSSSGLSPSLQRRSSTHFTESCDTYEWYCEIWDPTGLAFKTSIKVGQHPFWKEDCLLLDLPNLNSVTIKIFRSLSSHTLSKGQSTLFGTVFIPLKAYPRLSEVEKWFNVIGVNDTTLETSIRGELRLSLRVDEDVILPQSRYSELFDIIRGQNRVKVIHDLSSIYPSLEHLADTLISIYSVDSELLVSVINDLAYKEIWSSRADENTIFRPNTILTKLMDRYMNFMSRLTGWLEDSLGEPIREMIEKKVECELDTDRKRGPADKDELLYWADLVLNSIIESRVGCPIELRRIFHNIRKQCHARWGKAQLVNSFIFLRLFVPAIINPNLFGLTNIAPTPPVSRTLTLIAKIIQALANNKEELGDKEHFMGVVSPFLQDRNRRFAFIDYVAYVGNEDSAASYETSEEISINELAKSVERTSDERFSNYKHDIYRESLPNSFNGIDYSRGLASFTNDLTNLYNKLQMNDLQNRDHHIKRKSLDHTTLELFDASLEIQDEARILWETRQKHKRKANSAYEASKANKSEWLSDQQDGRTMRKASLSSSGTATSGMDAQSRNSSSHRRRGFTITGLSAAGNNNNSNSNNTQINNNLTPNHQKFMTLSRGASDYYARQFEVERRASSPNTQETFKDVRATLSKYNISNDVVPENSSPHNHQIPVNSFYESRSKSRASVRNSIVKGDQGQGHSKDDNYVDNRKKSSFFKWTK</sequence>
<evidence type="ECO:0000313" key="7">
    <source>
        <dbReference type="Proteomes" id="UP000305647"/>
    </source>
</evidence>
<dbReference type="Proteomes" id="UP000305647">
    <property type="component" value="Unassembled WGS sequence"/>
</dbReference>
<accession>A0A4T0LZB3</accession>
<dbReference type="SMART" id="SM00323">
    <property type="entry name" value="RasGAP"/>
    <property type="match status" value="1"/>
</dbReference>
<dbReference type="GO" id="GO:0005096">
    <property type="term" value="F:GTPase activator activity"/>
    <property type="evidence" value="ECO:0007669"/>
    <property type="project" value="UniProtKB-KW"/>
</dbReference>
<dbReference type="InterPro" id="IPR008936">
    <property type="entry name" value="Rho_GTPase_activation_prot"/>
</dbReference>
<feature type="compositionally biased region" description="Polar residues" evidence="2">
    <location>
        <begin position="225"/>
        <end position="246"/>
    </location>
</feature>
<feature type="compositionally biased region" description="Low complexity" evidence="2">
    <location>
        <begin position="247"/>
        <end position="264"/>
    </location>
</feature>